<dbReference type="RefSeq" id="WP_358354191.1">
    <property type="nucleotide sequence ID" value="NZ_JBEZFP010000035.1"/>
</dbReference>
<sequence length="335" mass="32816">MQERPDTERRRIELSVVQVVGSALAAVSSAFLLSKLGAAGTVIGAAIASVVATVGSAVYVHVFRRTSEQLRDVRAQIGSAVPGAPGPYGGHRGHGAADTARTAGADPGASGAGADDATRVLPVFEPVFDQAFDPGPRATAPLGPTGEPAAVREQSRARTWLVRSGIAAVAVFAIAMASITVVELGMGRSFASLFGNGGSSSTIGDFTGGGGDKPTPEKKEGPQDTPGTEEGTTQDGQEDKGGSGGKDPSGTPASPTPGASQGTPSDGTTDSPDPTGGAKPPTGSPDPTGAPSSGTPPTTPSAPPSGGAASPPAGDKQSGSGQQADTQRQDAGSAS</sequence>
<protein>
    <submittedName>
        <fullName evidence="3">Uncharacterized protein</fullName>
    </submittedName>
</protein>
<evidence type="ECO:0000256" key="2">
    <source>
        <dbReference type="SAM" id="Phobius"/>
    </source>
</evidence>
<feature type="region of interest" description="Disordered" evidence="1">
    <location>
        <begin position="202"/>
        <end position="335"/>
    </location>
</feature>
<dbReference type="EMBL" id="JBEZFP010000035">
    <property type="protein sequence ID" value="MEU8135015.1"/>
    <property type="molecule type" value="Genomic_DNA"/>
</dbReference>
<feature type="region of interest" description="Disordered" evidence="1">
    <location>
        <begin position="81"/>
        <end position="115"/>
    </location>
</feature>
<keyword evidence="4" id="KW-1185">Reference proteome</keyword>
<feature type="compositionally biased region" description="Polar residues" evidence="1">
    <location>
        <begin position="257"/>
        <end position="272"/>
    </location>
</feature>
<accession>A0ABV3DGY4</accession>
<evidence type="ECO:0000256" key="1">
    <source>
        <dbReference type="SAM" id="MobiDB-lite"/>
    </source>
</evidence>
<gene>
    <name evidence="3" type="ORF">AB0C36_16045</name>
</gene>
<dbReference type="Proteomes" id="UP001551482">
    <property type="component" value="Unassembled WGS sequence"/>
</dbReference>
<feature type="compositionally biased region" description="Low complexity" evidence="1">
    <location>
        <begin position="304"/>
        <end position="315"/>
    </location>
</feature>
<feature type="region of interest" description="Disordered" evidence="1">
    <location>
        <begin position="132"/>
        <end position="151"/>
    </location>
</feature>
<feature type="transmembrane region" description="Helical" evidence="2">
    <location>
        <begin position="160"/>
        <end position="182"/>
    </location>
</feature>
<keyword evidence="2" id="KW-0812">Transmembrane</keyword>
<name>A0ABV3DGY4_9ACTN</name>
<comment type="caution">
    <text evidence="3">The sequence shown here is derived from an EMBL/GenBank/DDBJ whole genome shotgun (WGS) entry which is preliminary data.</text>
</comment>
<evidence type="ECO:0000313" key="4">
    <source>
        <dbReference type="Proteomes" id="UP001551482"/>
    </source>
</evidence>
<organism evidence="3 4">
    <name type="scientific">Streptodolium elevatio</name>
    <dbReference type="NCBI Taxonomy" id="3157996"/>
    <lineage>
        <taxon>Bacteria</taxon>
        <taxon>Bacillati</taxon>
        <taxon>Actinomycetota</taxon>
        <taxon>Actinomycetes</taxon>
        <taxon>Kitasatosporales</taxon>
        <taxon>Streptomycetaceae</taxon>
        <taxon>Streptodolium</taxon>
    </lineage>
</organism>
<keyword evidence="2" id="KW-0472">Membrane</keyword>
<feature type="compositionally biased region" description="Low complexity" evidence="1">
    <location>
        <begin position="285"/>
        <end position="296"/>
    </location>
</feature>
<reference evidence="3 4" key="1">
    <citation type="submission" date="2024-06" db="EMBL/GenBank/DDBJ databases">
        <title>The Natural Products Discovery Center: Release of the First 8490 Sequenced Strains for Exploring Actinobacteria Biosynthetic Diversity.</title>
        <authorList>
            <person name="Kalkreuter E."/>
            <person name="Kautsar S.A."/>
            <person name="Yang D."/>
            <person name="Bader C.D."/>
            <person name="Teijaro C.N."/>
            <person name="Fluegel L."/>
            <person name="Davis C.M."/>
            <person name="Simpson J.R."/>
            <person name="Lauterbach L."/>
            <person name="Steele A.D."/>
            <person name="Gui C."/>
            <person name="Meng S."/>
            <person name="Li G."/>
            <person name="Viehrig K."/>
            <person name="Ye F."/>
            <person name="Su P."/>
            <person name="Kiefer A.F."/>
            <person name="Nichols A."/>
            <person name="Cepeda A.J."/>
            <person name="Yan W."/>
            <person name="Fan B."/>
            <person name="Jiang Y."/>
            <person name="Adhikari A."/>
            <person name="Zheng C.-J."/>
            <person name="Schuster L."/>
            <person name="Cowan T.M."/>
            <person name="Smanski M.J."/>
            <person name="Chevrette M.G."/>
            <person name="De Carvalho L.P.S."/>
            <person name="Shen B."/>
        </authorList>
    </citation>
    <scope>NUCLEOTIDE SEQUENCE [LARGE SCALE GENOMIC DNA]</scope>
    <source>
        <strain evidence="3 4">NPDC048946</strain>
    </source>
</reference>
<proteinExistence type="predicted"/>
<feature type="compositionally biased region" description="Low complexity" evidence="1">
    <location>
        <begin position="96"/>
        <end position="115"/>
    </location>
</feature>
<evidence type="ECO:0000313" key="3">
    <source>
        <dbReference type="EMBL" id="MEU8135015.1"/>
    </source>
</evidence>
<keyword evidence="2" id="KW-1133">Transmembrane helix</keyword>
<feature type="compositionally biased region" description="Polar residues" evidence="1">
    <location>
        <begin position="317"/>
        <end position="335"/>
    </location>
</feature>
<feature type="transmembrane region" description="Helical" evidence="2">
    <location>
        <begin position="12"/>
        <end position="33"/>
    </location>
</feature>
<feature type="transmembrane region" description="Helical" evidence="2">
    <location>
        <begin position="39"/>
        <end position="62"/>
    </location>
</feature>